<dbReference type="Proteomes" id="UP000243681">
    <property type="component" value="Chromosome 1"/>
</dbReference>
<name>C8TDJ7_EIMTE</name>
<sequence>MEQTKGHKNFIVTDTFVDRTFTRGVPVQRLPMHLPRHCDASHLQTPFPPFSSVHKHVLYCEAPTRCEMRIQLLTAKCSSEAWFSSPL</sequence>
<proteinExistence type="predicted"/>
<evidence type="ECO:0000313" key="2">
    <source>
        <dbReference type="Proteomes" id="UP000243681"/>
    </source>
</evidence>
<evidence type="ECO:0000313" key="1">
    <source>
        <dbReference type="EMBL" id="CAK51333.1"/>
    </source>
</evidence>
<organism evidence="1 2">
    <name type="scientific">Eimeria tenella</name>
    <name type="common">Coccidian parasite</name>
    <dbReference type="NCBI Taxonomy" id="5802"/>
    <lineage>
        <taxon>Eukaryota</taxon>
        <taxon>Sar</taxon>
        <taxon>Alveolata</taxon>
        <taxon>Apicomplexa</taxon>
        <taxon>Conoidasida</taxon>
        <taxon>Coccidia</taxon>
        <taxon>Eucoccidiorida</taxon>
        <taxon>Eimeriorina</taxon>
        <taxon>Eimeriidae</taxon>
        <taxon>Eimeria</taxon>
    </lineage>
</organism>
<dbReference type="AlphaFoldDB" id="C8TDJ7"/>
<reference evidence="1 2" key="1">
    <citation type="journal article" date="2007" name="Genome Res.">
        <title>Sequencing and analysis of chromosome 1 of Eimeria tenella reveals a unique segmental organization.</title>
        <authorList>
            <person name="Ling K.H."/>
            <person name="Rajandream M.A."/>
            <person name="Rivailler P."/>
            <person name="Ivens A."/>
            <person name="Yap S.J."/>
            <person name="Madeira A.M.B.N."/>
            <person name="Mungall K."/>
            <person name="Billington K."/>
            <person name="Yee W.Y."/>
            <person name="Bankier A.T."/>
            <person name="Carroll F."/>
            <person name="Durham A.M."/>
            <person name="Peters N."/>
            <person name="Loo S.S."/>
            <person name="Mat-Isa M.N."/>
            <person name="Novaes J."/>
            <person name="Quail M."/>
            <person name="Rosli R."/>
            <person name="Shamsudin M.N."/>
            <person name="Sobreira T.J.P."/>
            <person name="Tivey A.R."/>
            <person name="Wai S.F."/>
            <person name="White S."/>
            <person name="Wu X."/>
            <person name="Kerhornou A.X."/>
            <person name="Blake D."/>
            <person name="Mohamed R."/>
            <person name="Shirley M."/>
            <person name="Gruber A."/>
            <person name="Berriman M."/>
            <person name="Tomley F."/>
            <person name="Dear P.H."/>
            <person name="Wan K.L."/>
        </authorList>
    </citation>
    <scope>NUCLEOTIDE SEQUENCE [LARGE SCALE GENOMIC DNA]</scope>
    <source>
        <strain evidence="1 2">Houghton</strain>
    </source>
</reference>
<accession>C8TDJ7</accession>
<protein>
    <submittedName>
        <fullName evidence="1">Uncharacterized protein</fullName>
    </submittedName>
</protein>
<gene>
    <name evidence="1" type="ORF">e1012e08.tmp0021</name>
</gene>
<dbReference type="EMBL" id="AM269894">
    <property type="protein sequence ID" value="CAK51333.1"/>
    <property type="molecule type" value="Genomic_DNA"/>
</dbReference>